<evidence type="ECO:0000256" key="8">
    <source>
        <dbReference type="ARBA" id="ARBA00023315"/>
    </source>
</evidence>
<comment type="caution">
    <text evidence="11">The sequence shown here is derived from an EMBL/GenBank/DDBJ whole genome shotgun (WGS) entry which is preliminary data.</text>
</comment>
<dbReference type="Gene3D" id="3.60.110.10">
    <property type="entry name" value="Carbon-nitrogen hydrolase"/>
    <property type="match status" value="1"/>
</dbReference>
<feature type="transmembrane region" description="Helical" evidence="9">
    <location>
        <begin position="79"/>
        <end position="101"/>
    </location>
</feature>
<feature type="transmembrane region" description="Helical" evidence="9">
    <location>
        <begin position="189"/>
        <end position="211"/>
    </location>
</feature>
<dbReference type="SUPFAM" id="SSF56317">
    <property type="entry name" value="Carbon-nitrogen hydrolase"/>
    <property type="match status" value="1"/>
</dbReference>
<feature type="transmembrane region" description="Helical" evidence="9">
    <location>
        <begin position="155"/>
        <end position="177"/>
    </location>
</feature>
<gene>
    <name evidence="9 11" type="primary">lnt</name>
    <name evidence="11" type="ORF">OQ279_05050</name>
</gene>
<dbReference type="EC" id="2.3.1.269" evidence="9"/>
<dbReference type="HAMAP" id="MF_01148">
    <property type="entry name" value="Lnt"/>
    <property type="match status" value="1"/>
</dbReference>
<feature type="transmembrane region" description="Helical" evidence="9">
    <location>
        <begin position="53"/>
        <end position="73"/>
    </location>
</feature>
<dbReference type="InterPro" id="IPR004563">
    <property type="entry name" value="Apolipo_AcylTrfase"/>
</dbReference>
<evidence type="ECO:0000256" key="3">
    <source>
        <dbReference type="ARBA" id="ARBA00022475"/>
    </source>
</evidence>
<protein>
    <recommendedName>
        <fullName evidence="9">Apolipoprotein N-acyltransferase</fullName>
        <shortName evidence="9">ALP N-acyltransferase</shortName>
        <ecNumber evidence="9">2.3.1.269</ecNumber>
    </recommendedName>
</protein>
<evidence type="ECO:0000256" key="6">
    <source>
        <dbReference type="ARBA" id="ARBA00022989"/>
    </source>
</evidence>
<feature type="domain" description="CN hydrolase" evidence="10">
    <location>
        <begin position="223"/>
        <end position="491"/>
    </location>
</feature>
<keyword evidence="12" id="KW-1185">Reference proteome</keyword>
<dbReference type="GO" id="GO:0005886">
    <property type="term" value="C:plasma membrane"/>
    <property type="evidence" value="ECO:0007669"/>
    <property type="project" value="UniProtKB-SubCell"/>
</dbReference>
<reference evidence="11" key="1">
    <citation type="submission" date="2022-11" db="EMBL/GenBank/DDBJ databases">
        <title>Salinimicrobium profundisediminis sp. nov., isolated from deep-sea sediment of the Mariana Trench.</title>
        <authorList>
            <person name="Fu H."/>
        </authorList>
    </citation>
    <scope>NUCLEOTIDE SEQUENCE</scope>
    <source>
        <strain evidence="11">MT39</strain>
    </source>
</reference>
<evidence type="ECO:0000259" key="10">
    <source>
        <dbReference type="PROSITE" id="PS50263"/>
    </source>
</evidence>
<feature type="transmembrane region" description="Helical" evidence="9">
    <location>
        <begin position="6"/>
        <end position="32"/>
    </location>
</feature>
<comment type="pathway">
    <text evidence="9">Protein modification; lipoprotein biosynthesis (N-acyl transfer).</text>
</comment>
<organism evidence="11 12">
    <name type="scientific">Salinimicrobium profundisediminis</name>
    <dbReference type="NCBI Taxonomy" id="2994553"/>
    <lineage>
        <taxon>Bacteria</taxon>
        <taxon>Pseudomonadati</taxon>
        <taxon>Bacteroidota</taxon>
        <taxon>Flavobacteriia</taxon>
        <taxon>Flavobacteriales</taxon>
        <taxon>Flavobacteriaceae</taxon>
        <taxon>Salinimicrobium</taxon>
    </lineage>
</organism>
<evidence type="ECO:0000313" key="12">
    <source>
        <dbReference type="Proteomes" id="UP001148482"/>
    </source>
</evidence>
<dbReference type="Proteomes" id="UP001148482">
    <property type="component" value="Unassembled WGS sequence"/>
</dbReference>
<comment type="subcellular location">
    <subcellularLocation>
        <location evidence="1 9">Cell membrane</location>
        <topology evidence="1 9">Multi-pass membrane protein</topology>
    </subcellularLocation>
</comment>
<dbReference type="PROSITE" id="PS50263">
    <property type="entry name" value="CN_HYDROLASE"/>
    <property type="match status" value="1"/>
</dbReference>
<evidence type="ECO:0000256" key="4">
    <source>
        <dbReference type="ARBA" id="ARBA00022679"/>
    </source>
</evidence>
<comment type="catalytic activity">
    <reaction evidence="9">
        <text>N-terminal S-1,2-diacyl-sn-glyceryl-L-cysteinyl-[lipoprotein] + a glycerophospholipid = N-acyl-S-1,2-diacyl-sn-glyceryl-L-cysteinyl-[lipoprotein] + a 2-acyl-sn-glycero-3-phospholipid + H(+)</text>
        <dbReference type="Rhea" id="RHEA:48228"/>
        <dbReference type="Rhea" id="RHEA-COMP:14681"/>
        <dbReference type="Rhea" id="RHEA-COMP:14684"/>
        <dbReference type="ChEBI" id="CHEBI:15378"/>
        <dbReference type="ChEBI" id="CHEBI:136912"/>
        <dbReference type="ChEBI" id="CHEBI:140656"/>
        <dbReference type="ChEBI" id="CHEBI:140657"/>
        <dbReference type="ChEBI" id="CHEBI:140660"/>
        <dbReference type="EC" id="2.3.1.269"/>
    </reaction>
</comment>
<keyword evidence="8 9" id="KW-0012">Acyltransferase</keyword>
<dbReference type="Pfam" id="PF20154">
    <property type="entry name" value="LNT_N"/>
    <property type="match status" value="1"/>
</dbReference>
<dbReference type="EMBL" id="JAPJDA010000006">
    <property type="protein sequence ID" value="MCX2837513.1"/>
    <property type="molecule type" value="Genomic_DNA"/>
</dbReference>
<keyword evidence="3 9" id="KW-1003">Cell membrane</keyword>
<dbReference type="InterPro" id="IPR003010">
    <property type="entry name" value="C-N_Hydrolase"/>
</dbReference>
<feature type="transmembrane region" description="Helical" evidence="9">
    <location>
        <begin position="504"/>
        <end position="524"/>
    </location>
</feature>
<dbReference type="Pfam" id="PF00795">
    <property type="entry name" value="CN_hydrolase"/>
    <property type="match status" value="1"/>
</dbReference>
<dbReference type="InterPro" id="IPR036526">
    <property type="entry name" value="C-N_Hydrolase_sf"/>
</dbReference>
<dbReference type="GO" id="GO:0042158">
    <property type="term" value="P:lipoprotein biosynthetic process"/>
    <property type="evidence" value="ECO:0007669"/>
    <property type="project" value="UniProtKB-UniRule"/>
</dbReference>
<dbReference type="InterPro" id="IPR045378">
    <property type="entry name" value="LNT_N"/>
</dbReference>
<evidence type="ECO:0000256" key="9">
    <source>
        <dbReference type="HAMAP-Rule" id="MF_01148"/>
    </source>
</evidence>
<evidence type="ECO:0000256" key="1">
    <source>
        <dbReference type="ARBA" id="ARBA00004651"/>
    </source>
</evidence>
<evidence type="ECO:0000313" key="11">
    <source>
        <dbReference type="EMBL" id="MCX2837513.1"/>
    </source>
</evidence>
<keyword evidence="6 9" id="KW-1133">Transmembrane helix</keyword>
<feature type="transmembrane region" description="Helical" evidence="9">
    <location>
        <begin position="113"/>
        <end position="135"/>
    </location>
</feature>
<dbReference type="CDD" id="cd07571">
    <property type="entry name" value="ALP_N-acyl_transferase"/>
    <property type="match status" value="1"/>
</dbReference>
<dbReference type="PANTHER" id="PTHR38686">
    <property type="entry name" value="APOLIPOPROTEIN N-ACYLTRANSFERASE"/>
    <property type="match status" value="1"/>
</dbReference>
<proteinExistence type="inferred from homology"/>
<keyword evidence="4 9" id="KW-0808">Transferase</keyword>
<dbReference type="GO" id="GO:0016410">
    <property type="term" value="F:N-acyltransferase activity"/>
    <property type="evidence" value="ECO:0007669"/>
    <property type="project" value="UniProtKB-UniRule"/>
</dbReference>
<sequence length="529" mass="61124">MKNFLYALLSGILLALAWPTYGFPLLLFFAFVPLLYAEHSIRIKQTHNRKWKIFGLSYLSFIIWNLVTTYWLYFSTPFGGIFAITVNSLLMSLVFLLFHIVAKRVNFKASSSFLISIWICFEYLHLNWEFSWPWLNLGNAFSEFPHWIQWYEFTGTFGGTLWVWLTNIALLKMLLLYKEHKAKEILYRGLFKNGLLILLPILISYVILWNYEESEETIEAVVLQPNINPYTEKYFTSDVRIGQLLTDLAEEAVTPETKIVIAPETVFAYGTVLSRFEDSEANFFTSRFINEHPKMSFLSGISMYERFNDPGRVREQTNQLGPNDWYDDYNSAFMISANDSVHFYHKSKLVVGVENFPYQEVLRPLLGNVMIDLGGTVAMKTTQEKRATFEIPTSEEVGPIICYESVYGDFVTGYVREGADFLAIITNDAWWGNTQGHKQHLSYARLRAIENRRAIARSANTGISAFINEKGEITSTLGYEEQGALRGEVTLNGRLTFYSRFGDYIARVSLFLALFIFLFAVIPWKRSRK</sequence>
<keyword evidence="7 9" id="KW-0472">Membrane</keyword>
<dbReference type="PANTHER" id="PTHR38686:SF1">
    <property type="entry name" value="APOLIPOPROTEIN N-ACYLTRANSFERASE"/>
    <property type="match status" value="1"/>
</dbReference>
<name>A0A9X3CVX6_9FLAO</name>
<comment type="similarity">
    <text evidence="2 9">Belongs to the CN hydrolase family. Apolipoprotein N-acyltransferase subfamily.</text>
</comment>
<evidence type="ECO:0000256" key="5">
    <source>
        <dbReference type="ARBA" id="ARBA00022692"/>
    </source>
</evidence>
<accession>A0A9X3CVX6</accession>
<dbReference type="NCBIfam" id="TIGR00546">
    <property type="entry name" value="lnt"/>
    <property type="match status" value="1"/>
</dbReference>
<evidence type="ECO:0000256" key="7">
    <source>
        <dbReference type="ARBA" id="ARBA00023136"/>
    </source>
</evidence>
<dbReference type="AlphaFoldDB" id="A0A9X3CVX6"/>
<dbReference type="RefSeq" id="WP_266068747.1">
    <property type="nucleotide sequence ID" value="NZ_JAPJDA010000006.1"/>
</dbReference>
<comment type="function">
    <text evidence="9">Catalyzes the phospholipid dependent N-acylation of the N-terminal cysteine of apolipoprotein, the last step in lipoprotein maturation.</text>
</comment>
<evidence type="ECO:0000256" key="2">
    <source>
        <dbReference type="ARBA" id="ARBA00010065"/>
    </source>
</evidence>
<keyword evidence="5 9" id="KW-0812">Transmembrane</keyword>